<dbReference type="AlphaFoldDB" id="A0A0F9SEF7"/>
<organism evidence="1">
    <name type="scientific">marine sediment metagenome</name>
    <dbReference type="NCBI Taxonomy" id="412755"/>
    <lineage>
        <taxon>unclassified sequences</taxon>
        <taxon>metagenomes</taxon>
        <taxon>ecological metagenomes</taxon>
    </lineage>
</organism>
<gene>
    <name evidence="1" type="ORF">LCGC14_0528960</name>
</gene>
<accession>A0A0F9SEF7</accession>
<dbReference type="EMBL" id="LAZR01000685">
    <property type="protein sequence ID" value="KKN60697.1"/>
    <property type="molecule type" value="Genomic_DNA"/>
</dbReference>
<sequence>MAIGGRGTTSVKVSAASARLKFNGCEPNYIRDVCKAACCRSSVDPSGIIVTIHPSERLQVIAHGAKVKKGHLVSVNKQCPFQEENHLCGLHNTPDKPFGCIASPFTLNKNGTLIIRNRYKLLVCYNDGPKLPAYVAFRASLDLMFGKKEAARIVRHLNSGGGDIIAYMPTDAYMKLMENDAAKRDRHA</sequence>
<proteinExistence type="predicted"/>
<comment type="caution">
    <text evidence="1">The sequence shown here is derived from an EMBL/GenBank/DDBJ whole genome shotgun (WGS) entry which is preliminary data.</text>
</comment>
<evidence type="ECO:0000313" key="1">
    <source>
        <dbReference type="EMBL" id="KKN60697.1"/>
    </source>
</evidence>
<protein>
    <submittedName>
        <fullName evidence="1">Uncharacterized protein</fullName>
    </submittedName>
</protein>
<reference evidence="1" key="1">
    <citation type="journal article" date="2015" name="Nature">
        <title>Complex archaea that bridge the gap between prokaryotes and eukaryotes.</title>
        <authorList>
            <person name="Spang A."/>
            <person name="Saw J.H."/>
            <person name="Jorgensen S.L."/>
            <person name="Zaremba-Niedzwiedzka K."/>
            <person name="Martijn J."/>
            <person name="Lind A.E."/>
            <person name="van Eijk R."/>
            <person name="Schleper C."/>
            <person name="Guy L."/>
            <person name="Ettema T.J."/>
        </authorList>
    </citation>
    <scope>NUCLEOTIDE SEQUENCE</scope>
</reference>
<name>A0A0F9SEF7_9ZZZZ</name>